<organism evidence="8 9">
    <name type="scientific">Erythrobacter aureus</name>
    <dbReference type="NCBI Taxonomy" id="2182384"/>
    <lineage>
        <taxon>Bacteria</taxon>
        <taxon>Pseudomonadati</taxon>
        <taxon>Pseudomonadota</taxon>
        <taxon>Alphaproteobacteria</taxon>
        <taxon>Sphingomonadales</taxon>
        <taxon>Erythrobacteraceae</taxon>
        <taxon>Erythrobacter/Porphyrobacter group</taxon>
        <taxon>Erythrobacter</taxon>
    </lineage>
</organism>
<evidence type="ECO:0000313" key="9">
    <source>
        <dbReference type="Proteomes" id="UP000254508"/>
    </source>
</evidence>
<evidence type="ECO:0000313" key="8">
    <source>
        <dbReference type="EMBL" id="AXK41994.1"/>
    </source>
</evidence>
<dbReference type="InterPro" id="IPR027417">
    <property type="entry name" value="P-loop_NTPase"/>
</dbReference>
<name>A0A345YDJ2_9SPHN</name>
<evidence type="ECO:0000259" key="7">
    <source>
        <dbReference type="PROSITE" id="PS50893"/>
    </source>
</evidence>
<keyword evidence="6" id="KW-0472">Membrane</keyword>
<dbReference type="Pfam" id="PF00005">
    <property type="entry name" value="ABC_tran"/>
    <property type="match status" value="1"/>
</dbReference>
<dbReference type="GO" id="GO:0022857">
    <property type="term" value="F:transmembrane transporter activity"/>
    <property type="evidence" value="ECO:0007669"/>
    <property type="project" value="InterPro"/>
</dbReference>
<dbReference type="AlphaFoldDB" id="A0A345YDJ2"/>
<evidence type="ECO:0000256" key="3">
    <source>
        <dbReference type="ARBA" id="ARBA00022748"/>
    </source>
</evidence>
<feature type="domain" description="ABC transporter" evidence="7">
    <location>
        <begin position="5"/>
        <end position="191"/>
    </location>
</feature>
<gene>
    <name evidence="8" type="primary">ccmA</name>
    <name evidence="8" type="ORF">DVR09_06240</name>
</gene>
<proteinExistence type="predicted"/>
<dbReference type="Gene3D" id="3.40.50.300">
    <property type="entry name" value="P-loop containing nucleotide triphosphate hydrolases"/>
    <property type="match status" value="1"/>
</dbReference>
<keyword evidence="4 8" id="KW-0067">ATP-binding</keyword>
<dbReference type="OrthoDB" id="9800654at2"/>
<dbReference type="Proteomes" id="UP000254508">
    <property type="component" value="Chromosome"/>
</dbReference>
<evidence type="ECO:0000256" key="1">
    <source>
        <dbReference type="ARBA" id="ARBA00022448"/>
    </source>
</evidence>
<dbReference type="NCBIfam" id="TIGR01189">
    <property type="entry name" value="ccmA"/>
    <property type="match status" value="1"/>
</dbReference>
<keyword evidence="2" id="KW-0547">Nucleotide-binding</keyword>
<evidence type="ECO:0000256" key="2">
    <source>
        <dbReference type="ARBA" id="ARBA00022741"/>
    </source>
</evidence>
<evidence type="ECO:0000256" key="6">
    <source>
        <dbReference type="ARBA" id="ARBA00023136"/>
    </source>
</evidence>
<dbReference type="GO" id="GO:0016887">
    <property type="term" value="F:ATP hydrolysis activity"/>
    <property type="evidence" value="ECO:0007669"/>
    <property type="project" value="InterPro"/>
</dbReference>
<dbReference type="PANTHER" id="PTHR43499">
    <property type="entry name" value="ABC TRANSPORTER I FAMILY MEMBER 1"/>
    <property type="match status" value="1"/>
</dbReference>
<accession>A0A345YDJ2</accession>
<dbReference type="InterPro" id="IPR003439">
    <property type="entry name" value="ABC_transporter-like_ATP-bd"/>
</dbReference>
<dbReference type="InterPro" id="IPR003593">
    <property type="entry name" value="AAA+_ATPase"/>
</dbReference>
<dbReference type="KEGG" id="err:DVR09_06240"/>
<keyword evidence="5" id="KW-1278">Translocase</keyword>
<dbReference type="PANTHER" id="PTHR43499:SF1">
    <property type="entry name" value="ABC TRANSPORTER I FAMILY MEMBER 1"/>
    <property type="match status" value="1"/>
</dbReference>
<dbReference type="GO" id="GO:0005524">
    <property type="term" value="F:ATP binding"/>
    <property type="evidence" value="ECO:0007669"/>
    <property type="project" value="UniProtKB-KW"/>
</dbReference>
<evidence type="ECO:0000256" key="5">
    <source>
        <dbReference type="ARBA" id="ARBA00022967"/>
    </source>
</evidence>
<dbReference type="PROSITE" id="PS50893">
    <property type="entry name" value="ABC_TRANSPORTER_2"/>
    <property type="match status" value="1"/>
</dbReference>
<keyword evidence="1" id="KW-0813">Transport</keyword>
<dbReference type="EMBL" id="CP031357">
    <property type="protein sequence ID" value="AXK41994.1"/>
    <property type="molecule type" value="Genomic_DNA"/>
</dbReference>
<dbReference type="GO" id="GO:0017004">
    <property type="term" value="P:cytochrome complex assembly"/>
    <property type="evidence" value="ECO:0007669"/>
    <property type="project" value="UniProtKB-KW"/>
</dbReference>
<keyword evidence="9" id="KW-1185">Reference proteome</keyword>
<dbReference type="InterPro" id="IPR005895">
    <property type="entry name" value="ABC_transptr_haem_export_CcmA"/>
</dbReference>
<reference evidence="9" key="1">
    <citation type="submission" date="2018-07" db="EMBL/GenBank/DDBJ databases">
        <title>Genome sequence of Erythrobacter strain YH-07, an antagonistic bacterium isolated from Yellow Sea.</title>
        <authorList>
            <person name="Tang T."/>
            <person name="Liu Q."/>
            <person name="Sun X."/>
        </authorList>
    </citation>
    <scope>NUCLEOTIDE SEQUENCE [LARGE SCALE GENOMIC DNA]</scope>
    <source>
        <strain evidence="9">YH-07</strain>
    </source>
</reference>
<sequence length="193" mass="20832">MQARLVAKDIACRRGERLLFRGLTLECGAGDACHITGANGIGKSSLMRILAGLLRPYAGKVDRKGAMGLVDERLAFDANLPLGKALAFWQRIDGCREPGRALELLQLGPLMDVPVRYLSTGQKKRAALARLLNRGCPIWLLDEPLNGLDSQAQKTFETLIEQHCAGGGIAIVASHQHIALPSPTRVELAEFAA</sequence>
<dbReference type="RefSeq" id="WP_115416180.1">
    <property type="nucleotide sequence ID" value="NZ_CP031357.1"/>
</dbReference>
<keyword evidence="3" id="KW-0201">Cytochrome c-type biogenesis</keyword>
<evidence type="ECO:0000256" key="4">
    <source>
        <dbReference type="ARBA" id="ARBA00022840"/>
    </source>
</evidence>
<protein>
    <submittedName>
        <fullName evidence="8">Heme ABC exporter ATP-binding protein CcmA</fullName>
    </submittedName>
</protein>
<dbReference type="SMART" id="SM00382">
    <property type="entry name" value="AAA"/>
    <property type="match status" value="1"/>
</dbReference>
<dbReference type="SUPFAM" id="SSF52540">
    <property type="entry name" value="P-loop containing nucleoside triphosphate hydrolases"/>
    <property type="match status" value="1"/>
</dbReference>